<dbReference type="OrthoDB" id="269822at2759"/>
<dbReference type="Gene3D" id="3.20.20.190">
    <property type="entry name" value="Phosphatidylinositol (PI) phosphodiesterase"/>
    <property type="match status" value="1"/>
</dbReference>
<dbReference type="InterPro" id="IPR001192">
    <property type="entry name" value="PI-PLC_fam"/>
</dbReference>
<dbReference type="SMART" id="SM00148">
    <property type="entry name" value="PLCXc"/>
    <property type="match status" value="1"/>
</dbReference>
<feature type="region of interest" description="Disordered" evidence="12">
    <location>
        <begin position="253"/>
        <end position="308"/>
    </location>
</feature>
<gene>
    <name evidence="15" type="ORF">TorRG33x02_187600</name>
</gene>
<dbReference type="InParanoid" id="A0A2P5EIU5"/>
<dbReference type="Pfam" id="PF09279">
    <property type="entry name" value="EF-hand_like"/>
    <property type="match status" value="1"/>
</dbReference>
<evidence type="ECO:0000256" key="4">
    <source>
        <dbReference type="ARBA" id="ARBA00012368"/>
    </source>
</evidence>
<evidence type="ECO:0000256" key="5">
    <source>
        <dbReference type="ARBA" id="ARBA00022475"/>
    </source>
</evidence>
<keyword evidence="8 11" id="KW-0443">Lipid metabolism</keyword>
<evidence type="ECO:0000256" key="2">
    <source>
        <dbReference type="ARBA" id="ARBA00001913"/>
    </source>
</evidence>
<evidence type="ECO:0000256" key="10">
    <source>
        <dbReference type="ARBA" id="ARBA00023224"/>
    </source>
</evidence>
<dbReference type="InterPro" id="IPR001711">
    <property type="entry name" value="PLipase_C_Pinositol-sp_Y"/>
</dbReference>
<dbReference type="Proteomes" id="UP000237000">
    <property type="component" value="Unassembled WGS sequence"/>
</dbReference>
<dbReference type="InterPro" id="IPR000909">
    <property type="entry name" value="PLipase_C_PInositol-sp_X_dom"/>
</dbReference>
<dbReference type="SUPFAM" id="SSF47473">
    <property type="entry name" value="EF-hand"/>
    <property type="match status" value="1"/>
</dbReference>
<keyword evidence="9" id="KW-0472">Membrane</keyword>
<dbReference type="PANTHER" id="PTHR10336:SF105">
    <property type="entry name" value="PHOSPHOINOSITIDE PHOSPHOLIPASE C 1"/>
    <property type="match status" value="1"/>
</dbReference>
<dbReference type="Pfam" id="PF00168">
    <property type="entry name" value="C2"/>
    <property type="match status" value="1"/>
</dbReference>
<dbReference type="SUPFAM" id="SSF51695">
    <property type="entry name" value="PLC-like phosphodiesterases"/>
    <property type="match status" value="1"/>
</dbReference>
<keyword evidence="16" id="KW-1185">Reference proteome</keyword>
<dbReference type="SMART" id="SM00239">
    <property type="entry name" value="C2"/>
    <property type="match status" value="1"/>
</dbReference>
<evidence type="ECO:0000259" key="14">
    <source>
        <dbReference type="PROSITE" id="PS50008"/>
    </source>
</evidence>
<dbReference type="GO" id="GO:0004435">
    <property type="term" value="F:phosphatidylinositol-4,5-bisphosphate phospholipase C activity"/>
    <property type="evidence" value="ECO:0007669"/>
    <property type="project" value="UniProtKB-EC"/>
</dbReference>
<evidence type="ECO:0000256" key="9">
    <source>
        <dbReference type="ARBA" id="ARBA00023136"/>
    </source>
</evidence>
<evidence type="ECO:0000256" key="6">
    <source>
        <dbReference type="ARBA" id="ARBA00022801"/>
    </source>
</evidence>
<dbReference type="CDD" id="cd00275">
    <property type="entry name" value="C2_PLC_like"/>
    <property type="match status" value="1"/>
</dbReference>
<reference evidence="16" key="1">
    <citation type="submission" date="2016-06" db="EMBL/GenBank/DDBJ databases">
        <title>Parallel loss of symbiosis genes in relatives of nitrogen-fixing non-legume Parasponia.</title>
        <authorList>
            <person name="Van Velzen R."/>
            <person name="Holmer R."/>
            <person name="Bu F."/>
            <person name="Rutten L."/>
            <person name="Van Zeijl A."/>
            <person name="Liu W."/>
            <person name="Santuari L."/>
            <person name="Cao Q."/>
            <person name="Sharma T."/>
            <person name="Shen D."/>
            <person name="Roswanjaya Y."/>
            <person name="Wardhani T."/>
            <person name="Kalhor M.S."/>
            <person name="Jansen J."/>
            <person name="Van den Hoogen J."/>
            <person name="Gungor B."/>
            <person name="Hartog M."/>
            <person name="Hontelez J."/>
            <person name="Verver J."/>
            <person name="Yang W.-C."/>
            <person name="Schijlen E."/>
            <person name="Repin R."/>
            <person name="Schilthuizen M."/>
            <person name="Schranz E."/>
            <person name="Heidstra R."/>
            <person name="Miyata K."/>
            <person name="Fedorova E."/>
            <person name="Kohlen W."/>
            <person name="Bisseling T."/>
            <person name="Smit S."/>
            <person name="Geurts R."/>
        </authorList>
    </citation>
    <scope>NUCLEOTIDE SEQUENCE [LARGE SCALE GENOMIC DNA]</scope>
    <source>
        <strain evidence="16">cv. RG33-2</strain>
    </source>
</reference>
<dbReference type="SMART" id="SM00149">
    <property type="entry name" value="PLCYc"/>
    <property type="match status" value="1"/>
</dbReference>
<feature type="compositionally biased region" description="Polar residues" evidence="12">
    <location>
        <begin position="262"/>
        <end position="271"/>
    </location>
</feature>
<name>A0A2P5EIU5_TREOI</name>
<dbReference type="GO" id="GO:0006950">
    <property type="term" value="P:response to stress"/>
    <property type="evidence" value="ECO:0007669"/>
    <property type="project" value="UniProtKB-ARBA"/>
</dbReference>
<dbReference type="EC" id="3.1.4.11" evidence="4 11"/>
<comment type="caution">
    <text evidence="15">The sequence shown here is derived from an EMBL/GenBank/DDBJ whole genome shotgun (WGS) entry which is preliminary data.</text>
</comment>
<accession>A0A2P5EIU5</accession>
<dbReference type="InterPro" id="IPR000008">
    <property type="entry name" value="C2_dom"/>
</dbReference>
<dbReference type="InterPro" id="IPR015359">
    <property type="entry name" value="PLC_EF-hand-like"/>
</dbReference>
<evidence type="ECO:0000259" key="13">
    <source>
        <dbReference type="PROSITE" id="PS50004"/>
    </source>
</evidence>
<dbReference type="PANTHER" id="PTHR10336">
    <property type="entry name" value="PHOSPHOINOSITIDE-SPECIFIC PHOSPHOLIPASE C FAMILY PROTEIN"/>
    <property type="match status" value="1"/>
</dbReference>
<dbReference type="FunFam" id="2.60.40.150:FF:000060">
    <property type="entry name" value="Phosphoinositide phospholipase C"/>
    <property type="match status" value="1"/>
</dbReference>
<sequence length="583" mass="66933">MNTEKITKQYFKVCCFRRRFKLRAPDPPDDVKNLFNKYSENGTMTLDHLVQFLKEIQVEDNPKREDAEAIFNSLKHLKIFHRNGLHLHAFFRYLFGDLNLAHTSKVHHDMTAPLSHYYLFTGHNSYLTGNQLSSDSSVKPIINALKRGVRVIELDLWPNSAKNDVEVRHGGTLTSPVALLDCLRAIKDFAFHASDYPVIITFEDHLPSHLQAKVAQMVTTTFENMLYCPKTDYIVEFPSPETLKKRVMISTKPPEYRESHHGSTSSRNLNYKHSDEDEENRGIKAAADGDEDNLDDGGGDNDQDEDEENAVPEYKQLIAIHAGKPKGELKNWLADHDDSSIKIRRLSLSEQELENAISSQYGTNIVRFTQRNFLRVYPKGMRLNSSNYNPMLGWMHGAQMVAFNMQRHEKHLWIMQGMFRANGGCGYVKKPDFLLPAGNPHGTDFVLQDRPVQTILQVKVYMGEGWYSDFRHTHFDRFSPPDFFTRVGIAGVPEDSVMKKTRAIEDDWTPVWNQEFEFPLTVPELALLRVEVMEYDTSGNNDFGGQTCLPISELKSGIRSVPLYDRRGDKYKSVKLLMGFRFV</sequence>
<dbReference type="GO" id="GO:0016042">
    <property type="term" value="P:lipid catabolic process"/>
    <property type="evidence" value="ECO:0007669"/>
    <property type="project" value="UniProtKB-KW"/>
</dbReference>
<dbReference type="InterPro" id="IPR011992">
    <property type="entry name" value="EF-hand-dom_pair"/>
</dbReference>
<keyword evidence="6 11" id="KW-0378">Hydrolase</keyword>
<keyword evidence="10" id="KW-0807">Transducer</keyword>
<feature type="compositionally biased region" description="Acidic residues" evidence="12">
    <location>
        <begin position="288"/>
        <end position="308"/>
    </location>
</feature>
<comment type="cofactor">
    <cofactor evidence="2">
        <name>Ca(2+)</name>
        <dbReference type="ChEBI" id="CHEBI:29108"/>
    </cofactor>
</comment>
<dbReference type="GO" id="GO:0005886">
    <property type="term" value="C:plasma membrane"/>
    <property type="evidence" value="ECO:0007669"/>
    <property type="project" value="UniProtKB-SubCell"/>
</dbReference>
<evidence type="ECO:0000256" key="8">
    <source>
        <dbReference type="ARBA" id="ARBA00023098"/>
    </source>
</evidence>
<dbReference type="InterPro" id="IPR017946">
    <property type="entry name" value="PLC-like_Pdiesterase_TIM-brl"/>
</dbReference>
<keyword evidence="5" id="KW-1003">Cell membrane</keyword>
<evidence type="ECO:0000256" key="12">
    <source>
        <dbReference type="SAM" id="MobiDB-lite"/>
    </source>
</evidence>
<evidence type="ECO:0000256" key="1">
    <source>
        <dbReference type="ARBA" id="ARBA00001195"/>
    </source>
</evidence>
<evidence type="ECO:0000313" key="15">
    <source>
        <dbReference type="EMBL" id="PON85480.1"/>
    </source>
</evidence>
<dbReference type="InterPro" id="IPR035892">
    <property type="entry name" value="C2_domain_sf"/>
</dbReference>
<dbReference type="EMBL" id="JXTC01000147">
    <property type="protein sequence ID" value="PON85480.1"/>
    <property type="molecule type" value="Genomic_DNA"/>
</dbReference>
<dbReference type="Gene3D" id="1.10.238.10">
    <property type="entry name" value="EF-hand"/>
    <property type="match status" value="1"/>
</dbReference>
<feature type="domain" description="PI-PLC Y-box" evidence="14">
    <location>
        <begin position="347"/>
        <end position="434"/>
    </location>
</feature>
<evidence type="ECO:0000256" key="11">
    <source>
        <dbReference type="RuleBase" id="RU361133"/>
    </source>
</evidence>
<dbReference type="PRINTS" id="PR00390">
    <property type="entry name" value="PHPHLIPASEC"/>
</dbReference>
<dbReference type="PROSITE" id="PS50007">
    <property type="entry name" value="PIPLC_X_DOMAIN"/>
    <property type="match status" value="1"/>
</dbReference>
<evidence type="ECO:0000256" key="3">
    <source>
        <dbReference type="ARBA" id="ARBA00004202"/>
    </source>
</evidence>
<dbReference type="PROSITE" id="PS50008">
    <property type="entry name" value="PIPLC_Y_DOMAIN"/>
    <property type="match status" value="1"/>
</dbReference>
<dbReference type="GO" id="GO:0048015">
    <property type="term" value="P:phosphatidylinositol-mediated signaling"/>
    <property type="evidence" value="ECO:0007669"/>
    <property type="project" value="TreeGrafter"/>
</dbReference>
<dbReference type="AlphaFoldDB" id="A0A2P5EIU5"/>
<feature type="domain" description="C2" evidence="13">
    <location>
        <begin position="436"/>
        <end position="565"/>
    </location>
</feature>
<comment type="subcellular location">
    <subcellularLocation>
        <location evidence="3">Cell membrane</location>
        <topology evidence="3">Peripheral membrane protein</topology>
    </subcellularLocation>
</comment>
<keyword evidence="7 11" id="KW-0442">Lipid degradation</keyword>
<dbReference type="SUPFAM" id="SSF49562">
    <property type="entry name" value="C2 domain (Calcium/lipid-binding domain, CaLB)"/>
    <property type="match status" value="1"/>
</dbReference>
<evidence type="ECO:0000313" key="16">
    <source>
        <dbReference type="Proteomes" id="UP000237000"/>
    </source>
</evidence>
<protein>
    <recommendedName>
        <fullName evidence="4 11">Phosphoinositide phospholipase C</fullName>
        <ecNumber evidence="4 11">3.1.4.11</ecNumber>
    </recommendedName>
</protein>
<dbReference type="Pfam" id="PF00387">
    <property type="entry name" value="PI-PLC-Y"/>
    <property type="match status" value="1"/>
</dbReference>
<dbReference type="STRING" id="63057.A0A2P5EIU5"/>
<dbReference type="Pfam" id="PF00388">
    <property type="entry name" value="PI-PLC-X"/>
    <property type="match status" value="1"/>
</dbReference>
<comment type="catalytic activity">
    <reaction evidence="1 11">
        <text>a 1,2-diacyl-sn-glycero-3-phospho-(1D-myo-inositol-4,5-bisphosphate) + H2O = 1D-myo-inositol 1,4,5-trisphosphate + a 1,2-diacyl-sn-glycerol + H(+)</text>
        <dbReference type="Rhea" id="RHEA:33179"/>
        <dbReference type="ChEBI" id="CHEBI:15377"/>
        <dbReference type="ChEBI" id="CHEBI:15378"/>
        <dbReference type="ChEBI" id="CHEBI:17815"/>
        <dbReference type="ChEBI" id="CHEBI:58456"/>
        <dbReference type="ChEBI" id="CHEBI:203600"/>
        <dbReference type="EC" id="3.1.4.11"/>
    </reaction>
</comment>
<dbReference type="PROSITE" id="PS50004">
    <property type="entry name" value="C2"/>
    <property type="match status" value="1"/>
</dbReference>
<dbReference type="GO" id="GO:0051209">
    <property type="term" value="P:release of sequestered calcium ion into cytosol"/>
    <property type="evidence" value="ECO:0007669"/>
    <property type="project" value="TreeGrafter"/>
</dbReference>
<evidence type="ECO:0000256" key="7">
    <source>
        <dbReference type="ARBA" id="ARBA00022963"/>
    </source>
</evidence>
<proteinExistence type="predicted"/>
<organism evidence="15 16">
    <name type="scientific">Trema orientale</name>
    <name type="common">Charcoal tree</name>
    <name type="synonym">Celtis orientalis</name>
    <dbReference type="NCBI Taxonomy" id="63057"/>
    <lineage>
        <taxon>Eukaryota</taxon>
        <taxon>Viridiplantae</taxon>
        <taxon>Streptophyta</taxon>
        <taxon>Embryophyta</taxon>
        <taxon>Tracheophyta</taxon>
        <taxon>Spermatophyta</taxon>
        <taxon>Magnoliopsida</taxon>
        <taxon>eudicotyledons</taxon>
        <taxon>Gunneridae</taxon>
        <taxon>Pentapetalae</taxon>
        <taxon>rosids</taxon>
        <taxon>fabids</taxon>
        <taxon>Rosales</taxon>
        <taxon>Cannabaceae</taxon>
        <taxon>Trema</taxon>
    </lineage>
</organism>
<dbReference type="Gene3D" id="2.60.40.150">
    <property type="entry name" value="C2 domain"/>
    <property type="match status" value="1"/>
</dbReference>